<keyword evidence="2" id="KW-1185">Reference proteome</keyword>
<evidence type="ECO:0000313" key="2">
    <source>
        <dbReference type="Proteomes" id="UP001549291"/>
    </source>
</evidence>
<reference evidence="1 2" key="1">
    <citation type="submission" date="2024-06" db="EMBL/GenBank/DDBJ databases">
        <title>Genomic Encyclopedia of Type Strains, Phase V (KMG-V): Genome sequencing to study the core and pangenomes of soil and plant-associated prokaryotes.</title>
        <authorList>
            <person name="Whitman W."/>
        </authorList>
    </citation>
    <scope>NUCLEOTIDE SEQUENCE [LARGE SCALE GENOMIC DNA]</scope>
    <source>
        <strain evidence="1 2">USDA 160</strain>
    </source>
</reference>
<organism evidence="1 2">
    <name type="scientific">Bradyrhizobium japonicum</name>
    <dbReference type="NCBI Taxonomy" id="375"/>
    <lineage>
        <taxon>Bacteria</taxon>
        <taxon>Pseudomonadati</taxon>
        <taxon>Pseudomonadota</taxon>
        <taxon>Alphaproteobacteria</taxon>
        <taxon>Hyphomicrobiales</taxon>
        <taxon>Nitrobacteraceae</taxon>
        <taxon>Bradyrhizobium</taxon>
    </lineage>
</organism>
<name>A0ABV2S050_BRAJP</name>
<sequence>MLTDDDIKSKLRVVFNEASSDHARSEAAAGLIGHALIALGRIAAVMHSASVPPVDQAKG</sequence>
<proteinExistence type="predicted"/>
<accession>A0ABV2S050</accession>
<comment type="caution">
    <text evidence="1">The sequence shown here is derived from an EMBL/GenBank/DDBJ whole genome shotgun (WGS) entry which is preliminary data.</text>
</comment>
<dbReference type="EMBL" id="JBEPTQ010000002">
    <property type="protein sequence ID" value="MET4721932.1"/>
    <property type="molecule type" value="Genomic_DNA"/>
</dbReference>
<evidence type="ECO:0000313" key="1">
    <source>
        <dbReference type="EMBL" id="MET4721932.1"/>
    </source>
</evidence>
<dbReference type="RefSeq" id="WP_354270250.1">
    <property type="nucleotide sequence ID" value="NZ_JBEPTQ010000002.1"/>
</dbReference>
<gene>
    <name evidence="1" type="ORF">ABIF63_006038</name>
</gene>
<dbReference type="Proteomes" id="UP001549291">
    <property type="component" value="Unassembled WGS sequence"/>
</dbReference>
<protein>
    <submittedName>
        <fullName evidence="1">Uncharacterized protein</fullName>
    </submittedName>
</protein>